<protein>
    <submittedName>
        <fullName evidence="1">Uncharacterized protein</fullName>
    </submittedName>
</protein>
<reference evidence="1 2" key="1">
    <citation type="submission" date="2018-03" db="EMBL/GenBank/DDBJ databases">
        <title>Genomic Encyclopedia of Archaeal and Bacterial Type Strains, Phase II (KMG-II): from individual species to whole genera.</title>
        <authorList>
            <person name="Goeker M."/>
        </authorList>
    </citation>
    <scope>NUCLEOTIDE SEQUENCE [LARGE SCALE GENOMIC DNA]</scope>
    <source>
        <strain evidence="1 2">DSM 44946</strain>
    </source>
</reference>
<dbReference type="EMBL" id="PVNE01000003">
    <property type="protein sequence ID" value="PRX42114.1"/>
    <property type="molecule type" value="Genomic_DNA"/>
</dbReference>
<proteinExistence type="predicted"/>
<gene>
    <name evidence="1" type="ORF">CLV97_103129</name>
</gene>
<evidence type="ECO:0000313" key="1">
    <source>
        <dbReference type="EMBL" id="PRX42114.1"/>
    </source>
</evidence>
<dbReference type="AlphaFoldDB" id="A0A2T0LI69"/>
<accession>A0A2T0LI69</accession>
<comment type="caution">
    <text evidence="1">The sequence shown here is derived from an EMBL/GenBank/DDBJ whole genome shotgun (WGS) entry which is preliminary data.</text>
</comment>
<name>A0A2T0LI69_9BACL</name>
<keyword evidence="2" id="KW-1185">Reference proteome</keyword>
<sequence>MIDARLVPHPFLWREVCALVERFFVERVGNARRLMDHE</sequence>
<evidence type="ECO:0000313" key="2">
    <source>
        <dbReference type="Proteomes" id="UP000237797"/>
    </source>
</evidence>
<organism evidence="1 2">
    <name type="scientific">Planifilum fimeticola</name>
    <dbReference type="NCBI Taxonomy" id="201975"/>
    <lineage>
        <taxon>Bacteria</taxon>
        <taxon>Bacillati</taxon>
        <taxon>Bacillota</taxon>
        <taxon>Bacilli</taxon>
        <taxon>Bacillales</taxon>
        <taxon>Thermoactinomycetaceae</taxon>
        <taxon>Planifilum</taxon>
    </lineage>
</organism>
<dbReference type="Proteomes" id="UP000237797">
    <property type="component" value="Unassembled WGS sequence"/>
</dbReference>